<dbReference type="RefSeq" id="WP_378135986.1">
    <property type="nucleotide sequence ID" value="NZ_JBHSMI010000028.1"/>
</dbReference>
<organism evidence="1 2">
    <name type="scientific">Cohnella soli</name>
    <dbReference type="NCBI Taxonomy" id="425005"/>
    <lineage>
        <taxon>Bacteria</taxon>
        <taxon>Bacillati</taxon>
        <taxon>Bacillota</taxon>
        <taxon>Bacilli</taxon>
        <taxon>Bacillales</taxon>
        <taxon>Paenibacillaceae</taxon>
        <taxon>Cohnella</taxon>
    </lineage>
</organism>
<protein>
    <submittedName>
        <fullName evidence="1">Uncharacterized protein</fullName>
    </submittedName>
</protein>
<gene>
    <name evidence="1" type="ORF">ACFPOF_20360</name>
</gene>
<evidence type="ECO:0000313" key="2">
    <source>
        <dbReference type="Proteomes" id="UP001596113"/>
    </source>
</evidence>
<accession>A0ABW0HVM7</accession>
<evidence type="ECO:0000313" key="1">
    <source>
        <dbReference type="EMBL" id="MFC5405099.1"/>
    </source>
</evidence>
<name>A0ABW0HVM7_9BACL</name>
<dbReference type="EMBL" id="JBHSMI010000028">
    <property type="protein sequence ID" value="MFC5405099.1"/>
    <property type="molecule type" value="Genomic_DNA"/>
</dbReference>
<dbReference type="Proteomes" id="UP001596113">
    <property type="component" value="Unassembled WGS sequence"/>
</dbReference>
<sequence length="70" mass="8261">MLKELTEMYEQLVLQEDALYAQLNTYLQLETTLLDQVFDAQPAQWLAPIRHCLHFLAELKHVLHLQLIDV</sequence>
<comment type="caution">
    <text evidence="1">The sequence shown here is derived from an EMBL/GenBank/DDBJ whole genome shotgun (WGS) entry which is preliminary data.</text>
</comment>
<reference evidence="2" key="1">
    <citation type="journal article" date="2019" name="Int. J. Syst. Evol. Microbiol.">
        <title>The Global Catalogue of Microorganisms (GCM) 10K type strain sequencing project: providing services to taxonomists for standard genome sequencing and annotation.</title>
        <authorList>
            <consortium name="The Broad Institute Genomics Platform"/>
            <consortium name="The Broad Institute Genome Sequencing Center for Infectious Disease"/>
            <person name="Wu L."/>
            <person name="Ma J."/>
        </authorList>
    </citation>
    <scope>NUCLEOTIDE SEQUENCE [LARGE SCALE GENOMIC DNA]</scope>
    <source>
        <strain evidence="2">CGMCC 1.18575</strain>
    </source>
</reference>
<keyword evidence="2" id="KW-1185">Reference proteome</keyword>
<proteinExistence type="predicted"/>